<dbReference type="Gene3D" id="1.10.1370.30">
    <property type="match status" value="1"/>
</dbReference>
<comment type="similarity">
    <text evidence="1">Belongs to the peptidase M32 family.</text>
</comment>
<dbReference type="PANTHER" id="PTHR34217:SF1">
    <property type="entry name" value="CARBOXYPEPTIDASE 1"/>
    <property type="match status" value="1"/>
</dbReference>
<proteinExistence type="inferred from homology"/>
<comment type="cofactor">
    <cofactor evidence="2">
        <name>Zn(2+)</name>
        <dbReference type="ChEBI" id="CHEBI:29105"/>
    </cofactor>
    <text evidence="2">Binds 1 zinc ion per subunit.</text>
</comment>
<dbReference type="GO" id="GO:0004181">
    <property type="term" value="F:metallocarboxypeptidase activity"/>
    <property type="evidence" value="ECO:0007669"/>
    <property type="project" value="UniProtKB-UniRule"/>
</dbReference>
<dbReference type="EMBL" id="LVEA01000026">
    <property type="protein sequence ID" value="KYL04892.1"/>
    <property type="molecule type" value="Genomic_DNA"/>
</dbReference>
<protein>
    <recommendedName>
        <fullName evidence="1">Metal-dependent carboxypeptidase</fullName>
        <ecNumber evidence="1">3.4.17.19</ecNumber>
    </recommendedName>
</protein>
<dbReference type="AlphaFoldDB" id="A0A161QVJ7"/>
<dbReference type="eggNOG" id="COG2317">
    <property type="taxonomic scope" value="Bacteria"/>
</dbReference>
<keyword evidence="1" id="KW-0121">Carboxypeptidase</keyword>
<reference evidence="4 5" key="1">
    <citation type="submission" date="2016-03" db="EMBL/GenBank/DDBJ databases">
        <title>Comparative genomics of human isolates of Fusobacterium necrophorum.</title>
        <authorList>
            <person name="Jensen A."/>
            <person name="Bank S."/>
            <person name="Andersen P.S."/>
            <person name="Kristensen L.H."/>
            <person name="Prag J."/>
        </authorList>
    </citation>
    <scope>NUCLEOTIDE SEQUENCE [LARGE SCALE GENOMIC DNA]</scope>
    <source>
        <strain evidence="4 5">LS_1264</strain>
    </source>
</reference>
<gene>
    <name evidence="4" type="ORF">A2J07_09855</name>
</gene>
<keyword evidence="1" id="KW-0482">Metalloprotease</keyword>
<dbReference type="SUPFAM" id="SSF55486">
    <property type="entry name" value="Metalloproteases ('zincins'), catalytic domain"/>
    <property type="match status" value="1"/>
</dbReference>
<dbReference type="PIRSF" id="PIRSF006615">
    <property type="entry name" value="Zn_crbxpep_Taq"/>
    <property type="match status" value="1"/>
</dbReference>
<dbReference type="InterPro" id="IPR001333">
    <property type="entry name" value="Peptidase_M32_Taq"/>
</dbReference>
<evidence type="ECO:0000313" key="4">
    <source>
        <dbReference type="EMBL" id="KYL04892.1"/>
    </source>
</evidence>
<comment type="catalytic activity">
    <reaction evidence="1">
        <text>Release of a C-terminal amino acid with broad specificity, except for -Pro.</text>
        <dbReference type="EC" id="3.4.17.19"/>
    </reaction>
</comment>
<dbReference type="Proteomes" id="UP000075816">
    <property type="component" value="Unassembled WGS sequence"/>
</dbReference>
<organism evidence="4 5">
    <name type="scientific">Fusobacterium necrophorum subsp. funduliforme</name>
    <dbReference type="NCBI Taxonomy" id="143387"/>
    <lineage>
        <taxon>Bacteria</taxon>
        <taxon>Fusobacteriati</taxon>
        <taxon>Fusobacteriota</taxon>
        <taxon>Fusobacteriia</taxon>
        <taxon>Fusobacteriales</taxon>
        <taxon>Fusobacteriaceae</taxon>
        <taxon>Fusobacterium</taxon>
    </lineage>
</organism>
<evidence type="ECO:0000256" key="3">
    <source>
        <dbReference type="PIRSR" id="PIRSR006615-2"/>
    </source>
</evidence>
<sequence length="495" mass="58062">MKDKIQTFKAYIKEKKYLLATIEVLQWELETLAPKQGQEYLSEVLAYMSMKDYELSTSEAFQTLVSELLEKKSTFDLLLQKELEEVAEEIEKMKKIPAEEYRDYAELCAKNQGVWEEAKQKNDFSLVEGNLTKIFDYNRKFANYLRKEEKTLYDVLLRDYEKGMTCEKLDVFFASLKAEIVPLLHNIQKTKKKHFSFLTAPVPKETQKQFCCFLAEYLGFDFERGILAESEHPFTLNINKKDVRITTKYIEHLPFSSIFSTIHETGHALYEQQIGEELLSSLLGSGGSMGLHESQSRFWENVIGRSLTFWKELYPQLQKKFPSLEHISLEEFYEAINQVEASFIRTEADELTYCLHIMLRYELEKSLIEGSLSVKELPKAWKEKMREYLGVEVSNNQEGVLQDVHWFAGLIGYFPSYALGNVYASQLFHSMKQDLDLTEYSQETIRKIRLWLGENIHQYGKCKTTAELIREITGEDLNPSYYIQYLKEKYEALYF</sequence>
<dbReference type="EC" id="3.4.17.19" evidence="1"/>
<evidence type="ECO:0000256" key="1">
    <source>
        <dbReference type="PIRNR" id="PIRNR006615"/>
    </source>
</evidence>
<dbReference type="PROSITE" id="PS52034">
    <property type="entry name" value="PEPTIDASE_M32"/>
    <property type="match status" value="1"/>
</dbReference>
<dbReference type="KEGG" id="fnf:BSQ88_09170"/>
<comment type="function">
    <text evidence="1">Broad specificity carboxypetidase that releases amino acids sequentially from the C-terminus, including neutral, aromatic, polar and basic residues.</text>
</comment>
<dbReference type="PRINTS" id="PR00998">
    <property type="entry name" value="CRBOXYPTASET"/>
</dbReference>
<feature type="active site" description="Proton donor/acceptor" evidence="3">
    <location>
        <position position="264"/>
    </location>
</feature>
<feature type="binding site" evidence="2">
    <location>
        <position position="267"/>
    </location>
    <ligand>
        <name>Zn(2+)</name>
        <dbReference type="ChEBI" id="CHEBI:29105"/>
        <note>catalytic</note>
    </ligand>
</feature>
<evidence type="ECO:0000313" key="5">
    <source>
        <dbReference type="Proteomes" id="UP000075816"/>
    </source>
</evidence>
<feature type="binding site" evidence="2">
    <location>
        <position position="293"/>
    </location>
    <ligand>
        <name>Zn(2+)</name>
        <dbReference type="ChEBI" id="CHEBI:29105"/>
        <note>catalytic</note>
    </ligand>
</feature>
<feature type="binding site" evidence="2">
    <location>
        <position position="263"/>
    </location>
    <ligand>
        <name>Zn(2+)</name>
        <dbReference type="ChEBI" id="CHEBI:29105"/>
        <note>catalytic</note>
    </ligand>
</feature>
<accession>A0A161QVJ7</accession>
<dbReference type="RefSeq" id="WP_005956983.1">
    <property type="nucleotide sequence ID" value="NZ_CAXOUM010000009.1"/>
</dbReference>
<keyword evidence="2" id="KW-0862">Zinc</keyword>
<dbReference type="Pfam" id="PF02074">
    <property type="entry name" value="Peptidase_M32"/>
    <property type="match status" value="1"/>
</dbReference>
<dbReference type="GO" id="GO:0006508">
    <property type="term" value="P:proteolysis"/>
    <property type="evidence" value="ECO:0007669"/>
    <property type="project" value="UniProtKB-UniRule"/>
</dbReference>
<dbReference type="PANTHER" id="PTHR34217">
    <property type="entry name" value="METAL-DEPENDENT CARBOXYPEPTIDASE"/>
    <property type="match status" value="1"/>
</dbReference>
<dbReference type="CDD" id="cd06460">
    <property type="entry name" value="M32_Taq"/>
    <property type="match status" value="1"/>
</dbReference>
<evidence type="ECO:0000256" key="2">
    <source>
        <dbReference type="PIRSR" id="PIRSR006615-1"/>
    </source>
</evidence>
<keyword evidence="1 2" id="KW-0479">Metal-binding</keyword>
<keyword evidence="1" id="KW-0378">Hydrolase</keyword>
<keyword evidence="1" id="KW-0645">Protease</keyword>
<comment type="caution">
    <text evidence="4">The sequence shown here is derived from an EMBL/GenBank/DDBJ whole genome shotgun (WGS) entry which is preliminary data.</text>
</comment>
<name>A0A161QVJ7_9FUSO</name>
<dbReference type="GO" id="GO:0046872">
    <property type="term" value="F:metal ion binding"/>
    <property type="evidence" value="ECO:0007669"/>
    <property type="project" value="UniProtKB-KW"/>
</dbReference>